<organism evidence="2 3">
    <name type="scientific">Paradevosia shaoguanensis</name>
    <dbReference type="NCBI Taxonomy" id="1335043"/>
    <lineage>
        <taxon>Bacteria</taxon>
        <taxon>Pseudomonadati</taxon>
        <taxon>Pseudomonadota</taxon>
        <taxon>Alphaproteobacteria</taxon>
        <taxon>Hyphomicrobiales</taxon>
        <taxon>Devosiaceae</taxon>
        <taxon>Paradevosia</taxon>
    </lineage>
</organism>
<keyword evidence="1" id="KW-0812">Transmembrane</keyword>
<dbReference type="CDD" id="cd01324">
    <property type="entry name" value="cbb3_Oxidase_CcoQ"/>
    <property type="match status" value="1"/>
</dbReference>
<protein>
    <submittedName>
        <fullName evidence="2">Cbb3-type cytochrome c oxidase subunit 3</fullName>
    </submittedName>
</protein>
<reference evidence="2" key="1">
    <citation type="submission" date="2022-03" db="EMBL/GenBank/DDBJ databases">
        <title>The complete genome sequence of a Methyloterrigena soli.</title>
        <authorList>
            <person name="Zi Z."/>
        </authorList>
    </citation>
    <scope>NUCLEOTIDE SEQUENCE</scope>
    <source>
        <strain evidence="2">M48</strain>
    </source>
</reference>
<dbReference type="AlphaFoldDB" id="A0AA41UBZ6"/>
<sequence>MMELHDILVGMSKSLGLFYLIALSIGVVVYAYWPGNRKRFNSAAEQVVAEGEDKPCP</sequence>
<accession>A0AA41UBZ6</accession>
<dbReference type="InterPro" id="IPR008621">
    <property type="entry name" value="Cbb3-typ_cyt_oxidase_comp"/>
</dbReference>
<evidence type="ECO:0000256" key="1">
    <source>
        <dbReference type="SAM" id="Phobius"/>
    </source>
</evidence>
<evidence type="ECO:0000313" key="3">
    <source>
        <dbReference type="Proteomes" id="UP001156140"/>
    </source>
</evidence>
<dbReference type="RefSeq" id="WP_081899583.1">
    <property type="nucleotide sequence ID" value="NZ_CP068983.1"/>
</dbReference>
<evidence type="ECO:0000313" key="2">
    <source>
        <dbReference type="EMBL" id="MCI0127840.1"/>
    </source>
</evidence>
<keyword evidence="3" id="KW-1185">Reference proteome</keyword>
<dbReference type="EMBL" id="JALAZD010000001">
    <property type="protein sequence ID" value="MCI0127840.1"/>
    <property type="molecule type" value="Genomic_DNA"/>
</dbReference>
<name>A0AA41UBZ6_9HYPH</name>
<keyword evidence="1" id="KW-0472">Membrane</keyword>
<dbReference type="Pfam" id="PF05545">
    <property type="entry name" value="FixQ"/>
    <property type="match status" value="1"/>
</dbReference>
<comment type="caution">
    <text evidence="2">The sequence shown here is derived from an EMBL/GenBank/DDBJ whole genome shotgun (WGS) entry which is preliminary data.</text>
</comment>
<dbReference type="Proteomes" id="UP001156140">
    <property type="component" value="Unassembled WGS sequence"/>
</dbReference>
<proteinExistence type="predicted"/>
<keyword evidence="1" id="KW-1133">Transmembrane helix</keyword>
<feature type="transmembrane region" description="Helical" evidence="1">
    <location>
        <begin position="15"/>
        <end position="33"/>
    </location>
</feature>
<gene>
    <name evidence="2" type="ORF">ML536_13500</name>
</gene>